<evidence type="ECO:0000313" key="1">
    <source>
        <dbReference type="EMBL" id="KAF9498948.1"/>
    </source>
</evidence>
<dbReference type="Proteomes" id="UP000807025">
    <property type="component" value="Unassembled WGS sequence"/>
</dbReference>
<comment type="caution">
    <text evidence="1">The sequence shown here is derived from an EMBL/GenBank/DDBJ whole genome shotgun (WGS) entry which is preliminary data.</text>
</comment>
<dbReference type="EMBL" id="MU154534">
    <property type="protein sequence ID" value="KAF9498948.1"/>
    <property type="molecule type" value="Genomic_DNA"/>
</dbReference>
<protein>
    <submittedName>
        <fullName evidence="1">Uncharacterized protein</fullName>
    </submittedName>
</protein>
<name>A0A9P6A2X8_PLEER</name>
<reference evidence="1" key="1">
    <citation type="submission" date="2020-11" db="EMBL/GenBank/DDBJ databases">
        <authorList>
            <consortium name="DOE Joint Genome Institute"/>
            <person name="Ahrendt S."/>
            <person name="Riley R."/>
            <person name="Andreopoulos W."/>
            <person name="Labutti K."/>
            <person name="Pangilinan J."/>
            <person name="Ruiz-Duenas F.J."/>
            <person name="Barrasa J.M."/>
            <person name="Sanchez-Garcia M."/>
            <person name="Camarero S."/>
            <person name="Miyauchi S."/>
            <person name="Serrano A."/>
            <person name="Linde D."/>
            <person name="Babiker R."/>
            <person name="Drula E."/>
            <person name="Ayuso-Fernandez I."/>
            <person name="Pacheco R."/>
            <person name="Padilla G."/>
            <person name="Ferreira P."/>
            <person name="Barriuso J."/>
            <person name="Kellner H."/>
            <person name="Castanera R."/>
            <person name="Alfaro M."/>
            <person name="Ramirez L."/>
            <person name="Pisabarro A.G."/>
            <person name="Kuo A."/>
            <person name="Tritt A."/>
            <person name="Lipzen A."/>
            <person name="He G."/>
            <person name="Yan M."/>
            <person name="Ng V."/>
            <person name="Cullen D."/>
            <person name="Martin F."/>
            <person name="Rosso M.-N."/>
            <person name="Henrissat B."/>
            <person name="Hibbett D."/>
            <person name="Martinez A.T."/>
            <person name="Grigoriev I.V."/>
        </authorList>
    </citation>
    <scope>NUCLEOTIDE SEQUENCE</scope>
    <source>
        <strain evidence="1">ATCC 90797</strain>
    </source>
</reference>
<evidence type="ECO:0000313" key="2">
    <source>
        <dbReference type="Proteomes" id="UP000807025"/>
    </source>
</evidence>
<keyword evidence="2" id="KW-1185">Reference proteome</keyword>
<dbReference type="InterPro" id="IPR038213">
    <property type="entry name" value="IFI6/IFI27-like_sf"/>
</dbReference>
<dbReference type="AlphaFoldDB" id="A0A9P6A2X8"/>
<accession>A0A9P6A2X8</accession>
<sequence length="173" mass="19526">SEDIDRAFEELLKHVHKVFPAPDEAACHDDCQRLIEHILKEAEIKLFEILCVKHKLVNEEAFSKFWRSVSLIIERIVVTTGDLLEQHPKLTEFIVTAVIFMLISESWFTKPLLRLISFGPLGPVKGSLAAWAQRVFYGANVGSKTIFAYPQSAAMKYGTPIFIRIVASLGLTL</sequence>
<gene>
    <name evidence="1" type="ORF">BDN71DRAFT_1350134</name>
</gene>
<proteinExistence type="predicted"/>
<organism evidence="1 2">
    <name type="scientific">Pleurotus eryngii</name>
    <name type="common">Boletus of the steppes</name>
    <dbReference type="NCBI Taxonomy" id="5323"/>
    <lineage>
        <taxon>Eukaryota</taxon>
        <taxon>Fungi</taxon>
        <taxon>Dikarya</taxon>
        <taxon>Basidiomycota</taxon>
        <taxon>Agaricomycotina</taxon>
        <taxon>Agaricomycetes</taxon>
        <taxon>Agaricomycetidae</taxon>
        <taxon>Agaricales</taxon>
        <taxon>Pleurotineae</taxon>
        <taxon>Pleurotaceae</taxon>
        <taxon>Pleurotus</taxon>
    </lineage>
</organism>
<feature type="non-terminal residue" evidence="1">
    <location>
        <position position="173"/>
    </location>
</feature>
<dbReference type="OrthoDB" id="440424at2759"/>
<feature type="non-terminal residue" evidence="1">
    <location>
        <position position="1"/>
    </location>
</feature>
<dbReference type="Gene3D" id="6.10.110.10">
    <property type="match status" value="1"/>
</dbReference>